<accession>A0A9P4QFB8</accession>
<feature type="domain" description="Major facilitator superfamily (MFS) profile" evidence="6">
    <location>
        <begin position="59"/>
        <end position="462"/>
    </location>
</feature>
<dbReference type="GO" id="GO:0022857">
    <property type="term" value="F:transmembrane transporter activity"/>
    <property type="evidence" value="ECO:0007669"/>
    <property type="project" value="InterPro"/>
</dbReference>
<dbReference type="InterPro" id="IPR011701">
    <property type="entry name" value="MFS"/>
</dbReference>
<feature type="transmembrane region" description="Helical" evidence="5">
    <location>
        <begin position="360"/>
        <end position="381"/>
    </location>
</feature>
<evidence type="ECO:0000313" key="8">
    <source>
        <dbReference type="Proteomes" id="UP000799441"/>
    </source>
</evidence>
<sequence length="462" mass="50556">MSTYIAQDGIRHDEKQADSAHISDDSCHTTQPVNTFHTVPEHLHPNRPMRWPSWLRHFCLFQIALNGSMVGFTGAITIPAQQALAKRFSTSLQEASYVTSSHVLLLGLGPLLWSPLTNRFGRRICLTLGMLISFASNLGSAYAESYGALIAARVIQGIGISTGASMGAAVVVELFAPEHRATKLNVWSVMVTAGPAIGALIGGFLVEAMGWRWTFFLSAIINGAEAVLYALTFPETHWADSRPIPLRERFGFYMNREAKLSVMDFFRPVLFLQNPAMVLMILLYGCSFGFISVGLSITLPQVFIPVYNFSPSATGLVFISYIIGALLGGQVGGRMSDMIMNRHARQRKMKGMEPRYEHRFVAVLPGYILSIVGLVIFGVTLEAATHWSGPVVAFGIAQAGLQVVMNVVNTYCIDCYQTHALDVTVYLNTLRQIIGFSAGFWIPPLERSCGFGLGIGILAIVL</sequence>
<feature type="transmembrane region" description="Helical" evidence="5">
    <location>
        <begin position="211"/>
        <end position="232"/>
    </location>
</feature>
<name>A0A9P4QFB8_9PEZI</name>
<feature type="transmembrane region" description="Helical" evidence="5">
    <location>
        <begin position="149"/>
        <end position="172"/>
    </location>
</feature>
<evidence type="ECO:0000256" key="4">
    <source>
        <dbReference type="ARBA" id="ARBA00023136"/>
    </source>
</evidence>
<comment type="subcellular location">
    <subcellularLocation>
        <location evidence="1">Membrane</location>
        <topology evidence="1">Multi-pass membrane protein</topology>
    </subcellularLocation>
</comment>
<organism evidence="7 8">
    <name type="scientific">Polychaeton citri CBS 116435</name>
    <dbReference type="NCBI Taxonomy" id="1314669"/>
    <lineage>
        <taxon>Eukaryota</taxon>
        <taxon>Fungi</taxon>
        <taxon>Dikarya</taxon>
        <taxon>Ascomycota</taxon>
        <taxon>Pezizomycotina</taxon>
        <taxon>Dothideomycetes</taxon>
        <taxon>Dothideomycetidae</taxon>
        <taxon>Capnodiales</taxon>
        <taxon>Capnodiaceae</taxon>
        <taxon>Polychaeton</taxon>
    </lineage>
</organism>
<keyword evidence="2 5" id="KW-0812">Transmembrane</keyword>
<dbReference type="Pfam" id="PF07690">
    <property type="entry name" value="MFS_1"/>
    <property type="match status" value="1"/>
</dbReference>
<feature type="transmembrane region" description="Helical" evidence="5">
    <location>
        <begin position="54"/>
        <end position="75"/>
    </location>
</feature>
<feature type="transmembrane region" description="Helical" evidence="5">
    <location>
        <begin position="95"/>
        <end position="113"/>
    </location>
</feature>
<dbReference type="AlphaFoldDB" id="A0A9P4QFB8"/>
<proteinExistence type="predicted"/>
<feature type="transmembrane region" description="Helical" evidence="5">
    <location>
        <begin position="125"/>
        <end position="143"/>
    </location>
</feature>
<protein>
    <submittedName>
        <fullName evidence="7">MFS general substrate transporter</fullName>
    </submittedName>
</protein>
<dbReference type="InterPro" id="IPR020846">
    <property type="entry name" value="MFS_dom"/>
</dbReference>
<keyword evidence="3 5" id="KW-1133">Transmembrane helix</keyword>
<dbReference type="OrthoDB" id="2585655at2759"/>
<keyword evidence="8" id="KW-1185">Reference proteome</keyword>
<feature type="transmembrane region" description="Helical" evidence="5">
    <location>
        <begin position="276"/>
        <end position="298"/>
    </location>
</feature>
<reference evidence="7" key="1">
    <citation type="journal article" date="2020" name="Stud. Mycol.">
        <title>101 Dothideomycetes genomes: a test case for predicting lifestyles and emergence of pathogens.</title>
        <authorList>
            <person name="Haridas S."/>
            <person name="Albert R."/>
            <person name="Binder M."/>
            <person name="Bloem J."/>
            <person name="Labutti K."/>
            <person name="Salamov A."/>
            <person name="Andreopoulos B."/>
            <person name="Baker S."/>
            <person name="Barry K."/>
            <person name="Bills G."/>
            <person name="Bluhm B."/>
            <person name="Cannon C."/>
            <person name="Castanera R."/>
            <person name="Culley D."/>
            <person name="Daum C."/>
            <person name="Ezra D."/>
            <person name="Gonzalez J."/>
            <person name="Henrissat B."/>
            <person name="Kuo A."/>
            <person name="Liang C."/>
            <person name="Lipzen A."/>
            <person name="Lutzoni F."/>
            <person name="Magnuson J."/>
            <person name="Mondo S."/>
            <person name="Nolan M."/>
            <person name="Ohm R."/>
            <person name="Pangilinan J."/>
            <person name="Park H.-J."/>
            <person name="Ramirez L."/>
            <person name="Alfaro M."/>
            <person name="Sun H."/>
            <person name="Tritt A."/>
            <person name="Yoshinaga Y."/>
            <person name="Zwiers L.-H."/>
            <person name="Turgeon B."/>
            <person name="Goodwin S."/>
            <person name="Spatafora J."/>
            <person name="Crous P."/>
            <person name="Grigoriev I."/>
        </authorList>
    </citation>
    <scope>NUCLEOTIDE SEQUENCE</scope>
    <source>
        <strain evidence="7">CBS 116435</strain>
    </source>
</reference>
<evidence type="ECO:0000256" key="3">
    <source>
        <dbReference type="ARBA" id="ARBA00022989"/>
    </source>
</evidence>
<dbReference type="InterPro" id="IPR036259">
    <property type="entry name" value="MFS_trans_sf"/>
</dbReference>
<dbReference type="PANTHER" id="PTHR23502:SF2">
    <property type="entry name" value="TRANSPORTER, PUTATIVE (AFU_ORTHOLOGUE AFUA_2G08910)-RELATED"/>
    <property type="match status" value="1"/>
</dbReference>
<evidence type="ECO:0000256" key="5">
    <source>
        <dbReference type="SAM" id="Phobius"/>
    </source>
</evidence>
<feature type="transmembrane region" description="Helical" evidence="5">
    <location>
        <begin position="387"/>
        <end position="408"/>
    </location>
</feature>
<dbReference type="Proteomes" id="UP000799441">
    <property type="component" value="Unassembled WGS sequence"/>
</dbReference>
<evidence type="ECO:0000256" key="2">
    <source>
        <dbReference type="ARBA" id="ARBA00022692"/>
    </source>
</evidence>
<dbReference type="PROSITE" id="PS50850">
    <property type="entry name" value="MFS"/>
    <property type="match status" value="1"/>
</dbReference>
<dbReference type="EMBL" id="MU003770">
    <property type="protein sequence ID" value="KAF2724795.1"/>
    <property type="molecule type" value="Genomic_DNA"/>
</dbReference>
<keyword evidence="4 5" id="KW-0472">Membrane</keyword>
<dbReference type="Gene3D" id="1.20.1720.10">
    <property type="entry name" value="Multidrug resistance protein D"/>
    <property type="match status" value="1"/>
</dbReference>
<gene>
    <name evidence="7" type="ORF">K431DRAFT_240490</name>
</gene>
<evidence type="ECO:0000256" key="1">
    <source>
        <dbReference type="ARBA" id="ARBA00004141"/>
    </source>
</evidence>
<feature type="transmembrane region" description="Helical" evidence="5">
    <location>
        <begin position="318"/>
        <end position="339"/>
    </location>
</feature>
<dbReference type="SUPFAM" id="SSF103473">
    <property type="entry name" value="MFS general substrate transporter"/>
    <property type="match status" value="1"/>
</dbReference>
<dbReference type="GO" id="GO:0005886">
    <property type="term" value="C:plasma membrane"/>
    <property type="evidence" value="ECO:0007669"/>
    <property type="project" value="TreeGrafter"/>
</dbReference>
<dbReference type="PANTHER" id="PTHR23502">
    <property type="entry name" value="MAJOR FACILITATOR SUPERFAMILY"/>
    <property type="match status" value="1"/>
</dbReference>
<feature type="non-terminal residue" evidence="7">
    <location>
        <position position="462"/>
    </location>
</feature>
<evidence type="ECO:0000259" key="6">
    <source>
        <dbReference type="PROSITE" id="PS50850"/>
    </source>
</evidence>
<comment type="caution">
    <text evidence="7">The sequence shown here is derived from an EMBL/GenBank/DDBJ whole genome shotgun (WGS) entry which is preliminary data.</text>
</comment>
<feature type="transmembrane region" description="Helical" evidence="5">
    <location>
        <begin position="184"/>
        <end position="205"/>
    </location>
</feature>
<evidence type="ECO:0000313" key="7">
    <source>
        <dbReference type="EMBL" id="KAF2724795.1"/>
    </source>
</evidence>